<proteinExistence type="predicted"/>
<comment type="caution">
    <text evidence="2">The sequence shown here is derived from an EMBL/GenBank/DDBJ whole genome shotgun (WGS) entry which is preliminary data.</text>
</comment>
<sequence>MARAWSMDYGDSDGGTDVLSNRRKTPASIMPTLVTQDQSEVSFSAFLPQINADMTLEAPILKDLLSQ</sequence>
<gene>
    <name evidence="2" type="ORF">TorRG33x02_169270</name>
</gene>
<dbReference type="EMBL" id="JXTC01000119">
    <property type="protein sequence ID" value="PON87291.1"/>
    <property type="molecule type" value="Genomic_DNA"/>
</dbReference>
<evidence type="ECO:0000313" key="3">
    <source>
        <dbReference type="Proteomes" id="UP000237000"/>
    </source>
</evidence>
<dbReference type="Proteomes" id="UP000237000">
    <property type="component" value="Unassembled WGS sequence"/>
</dbReference>
<organism evidence="2 3">
    <name type="scientific">Trema orientale</name>
    <name type="common">Charcoal tree</name>
    <name type="synonym">Celtis orientalis</name>
    <dbReference type="NCBI Taxonomy" id="63057"/>
    <lineage>
        <taxon>Eukaryota</taxon>
        <taxon>Viridiplantae</taxon>
        <taxon>Streptophyta</taxon>
        <taxon>Embryophyta</taxon>
        <taxon>Tracheophyta</taxon>
        <taxon>Spermatophyta</taxon>
        <taxon>Magnoliopsida</taxon>
        <taxon>eudicotyledons</taxon>
        <taxon>Gunneridae</taxon>
        <taxon>Pentapetalae</taxon>
        <taxon>rosids</taxon>
        <taxon>fabids</taxon>
        <taxon>Rosales</taxon>
        <taxon>Cannabaceae</taxon>
        <taxon>Trema</taxon>
    </lineage>
</organism>
<evidence type="ECO:0000256" key="1">
    <source>
        <dbReference type="SAM" id="MobiDB-lite"/>
    </source>
</evidence>
<name>A0A2P5ENZ3_TREOI</name>
<feature type="region of interest" description="Disordered" evidence="1">
    <location>
        <begin position="1"/>
        <end position="22"/>
    </location>
</feature>
<protein>
    <submittedName>
        <fullName evidence="2">Uncharacterized protein</fullName>
    </submittedName>
</protein>
<accession>A0A2P5ENZ3</accession>
<keyword evidence="3" id="KW-1185">Reference proteome</keyword>
<dbReference type="OrthoDB" id="10285111at2759"/>
<reference evidence="3" key="1">
    <citation type="submission" date="2016-06" db="EMBL/GenBank/DDBJ databases">
        <title>Parallel loss of symbiosis genes in relatives of nitrogen-fixing non-legume Parasponia.</title>
        <authorList>
            <person name="Van Velzen R."/>
            <person name="Holmer R."/>
            <person name="Bu F."/>
            <person name="Rutten L."/>
            <person name="Van Zeijl A."/>
            <person name="Liu W."/>
            <person name="Santuari L."/>
            <person name="Cao Q."/>
            <person name="Sharma T."/>
            <person name="Shen D."/>
            <person name="Roswanjaya Y."/>
            <person name="Wardhani T."/>
            <person name="Kalhor M.S."/>
            <person name="Jansen J."/>
            <person name="Van den Hoogen J."/>
            <person name="Gungor B."/>
            <person name="Hartog M."/>
            <person name="Hontelez J."/>
            <person name="Verver J."/>
            <person name="Yang W.-C."/>
            <person name="Schijlen E."/>
            <person name="Repin R."/>
            <person name="Schilthuizen M."/>
            <person name="Schranz E."/>
            <person name="Heidstra R."/>
            <person name="Miyata K."/>
            <person name="Fedorova E."/>
            <person name="Kohlen W."/>
            <person name="Bisseling T."/>
            <person name="Smit S."/>
            <person name="Geurts R."/>
        </authorList>
    </citation>
    <scope>NUCLEOTIDE SEQUENCE [LARGE SCALE GENOMIC DNA]</scope>
    <source>
        <strain evidence="3">cv. RG33-2</strain>
    </source>
</reference>
<dbReference type="AlphaFoldDB" id="A0A2P5ENZ3"/>
<dbReference type="InParanoid" id="A0A2P5ENZ3"/>
<evidence type="ECO:0000313" key="2">
    <source>
        <dbReference type="EMBL" id="PON87291.1"/>
    </source>
</evidence>